<name>A0A383E6F8_9ZZZZ</name>
<organism evidence="1">
    <name type="scientific">marine metagenome</name>
    <dbReference type="NCBI Taxonomy" id="408172"/>
    <lineage>
        <taxon>unclassified sequences</taxon>
        <taxon>metagenomes</taxon>
        <taxon>ecological metagenomes</taxon>
    </lineage>
</organism>
<sequence>LERTENYKITSKYISFSYQTPLYTQIYPSSHQTKNPTNVGLYA</sequence>
<evidence type="ECO:0000313" key="1">
    <source>
        <dbReference type="EMBL" id="SVE52412.1"/>
    </source>
</evidence>
<protein>
    <submittedName>
        <fullName evidence="1">Uncharacterized protein</fullName>
    </submittedName>
</protein>
<gene>
    <name evidence="1" type="ORF">METZ01_LOCUS505266</name>
</gene>
<proteinExistence type="predicted"/>
<reference evidence="1" key="1">
    <citation type="submission" date="2018-05" db="EMBL/GenBank/DDBJ databases">
        <authorList>
            <person name="Lanie J.A."/>
            <person name="Ng W.-L."/>
            <person name="Kazmierczak K.M."/>
            <person name="Andrzejewski T.M."/>
            <person name="Davidsen T.M."/>
            <person name="Wayne K.J."/>
            <person name="Tettelin H."/>
            <person name="Glass J.I."/>
            <person name="Rusch D."/>
            <person name="Podicherti R."/>
            <person name="Tsui H.-C.T."/>
            <person name="Winkler M.E."/>
        </authorList>
    </citation>
    <scope>NUCLEOTIDE SEQUENCE</scope>
</reference>
<feature type="non-terminal residue" evidence="1">
    <location>
        <position position="1"/>
    </location>
</feature>
<accession>A0A383E6F8</accession>
<dbReference type="AlphaFoldDB" id="A0A383E6F8"/>
<dbReference type="EMBL" id="UINC01223280">
    <property type="protein sequence ID" value="SVE52412.1"/>
    <property type="molecule type" value="Genomic_DNA"/>
</dbReference>